<dbReference type="GO" id="GO:0001682">
    <property type="term" value="P:tRNA 5'-leader removal"/>
    <property type="evidence" value="ECO:0007669"/>
    <property type="project" value="TreeGrafter"/>
</dbReference>
<dbReference type="PANTHER" id="PTHR13547:SF1">
    <property type="entry name" value="MITOCHONDRIAL RIBONUCLEASE P CATALYTIC SUBUNIT"/>
    <property type="match status" value="1"/>
</dbReference>
<keyword evidence="4" id="KW-1185">Reference proteome</keyword>
<evidence type="ECO:0000259" key="2">
    <source>
        <dbReference type="Pfam" id="PF17177"/>
    </source>
</evidence>
<sequence length="268" mass="29924">MQSQQLLSASYRFPQLSPSHLFTHYPSHHRSLLPSRTASQPSHSNPIAFSIPPPSLCEIVTPNPYSPPTLYLEHLIHHPMEELLSFHPKPDEKLLKNHPKEFYTKKLSHCSKSGDVLQALSLYDESRKSGVLLDLNHYNKLLYLCTVQSGGHGASSASHLGLQREFEIFQQMLNDNIQPNEATSTNAARVAAAKEDPEMAFELLKQMKSVDIAPKLRSYGPALYGFCKRWDADTMNFADIEKQINTFAKKANAGTLSIDETAGGNLIP</sequence>
<dbReference type="PANTHER" id="PTHR13547">
    <property type="match status" value="1"/>
</dbReference>
<keyword evidence="1" id="KW-0677">Repeat</keyword>
<organism evidence="3 4">
    <name type="scientific">Vicia faba</name>
    <name type="common">Broad bean</name>
    <name type="synonym">Faba vulgaris</name>
    <dbReference type="NCBI Taxonomy" id="3906"/>
    <lineage>
        <taxon>Eukaryota</taxon>
        <taxon>Viridiplantae</taxon>
        <taxon>Streptophyta</taxon>
        <taxon>Embryophyta</taxon>
        <taxon>Tracheophyta</taxon>
        <taxon>Spermatophyta</taxon>
        <taxon>Magnoliopsida</taxon>
        <taxon>eudicotyledons</taxon>
        <taxon>Gunneridae</taxon>
        <taxon>Pentapetalae</taxon>
        <taxon>rosids</taxon>
        <taxon>fabids</taxon>
        <taxon>Fabales</taxon>
        <taxon>Fabaceae</taxon>
        <taxon>Papilionoideae</taxon>
        <taxon>50 kb inversion clade</taxon>
        <taxon>NPAAA clade</taxon>
        <taxon>Hologalegina</taxon>
        <taxon>IRL clade</taxon>
        <taxon>Fabeae</taxon>
        <taxon>Vicia</taxon>
    </lineage>
</organism>
<evidence type="ECO:0000313" key="3">
    <source>
        <dbReference type="EMBL" id="CAI8586625.1"/>
    </source>
</evidence>
<evidence type="ECO:0000313" key="4">
    <source>
        <dbReference type="Proteomes" id="UP001157006"/>
    </source>
</evidence>
<dbReference type="EMBL" id="OX451736">
    <property type="protein sequence ID" value="CAI8586625.1"/>
    <property type="molecule type" value="Genomic_DNA"/>
</dbReference>
<accession>A0AAV0YKQ2</accession>
<reference evidence="3 4" key="1">
    <citation type="submission" date="2023-01" db="EMBL/GenBank/DDBJ databases">
        <authorList>
            <person name="Kreplak J."/>
        </authorList>
    </citation>
    <scope>NUCLEOTIDE SEQUENCE [LARGE SCALE GENOMIC DNA]</scope>
</reference>
<evidence type="ECO:0000256" key="1">
    <source>
        <dbReference type="ARBA" id="ARBA00022737"/>
    </source>
</evidence>
<protein>
    <recommendedName>
        <fullName evidence="2">PROP1-like PPR domain-containing protein</fullName>
    </recommendedName>
</protein>
<dbReference type="Pfam" id="PF17177">
    <property type="entry name" value="PPR_long"/>
    <property type="match status" value="1"/>
</dbReference>
<gene>
    <name evidence="3" type="ORF">VFH_I262560</name>
</gene>
<dbReference type="Gene3D" id="1.25.40.10">
    <property type="entry name" value="Tetratricopeptide repeat domain"/>
    <property type="match status" value="1"/>
</dbReference>
<dbReference type="Proteomes" id="UP001157006">
    <property type="component" value="Chromosome 1L"/>
</dbReference>
<name>A0AAV0YKQ2_VICFA</name>
<dbReference type="GO" id="GO:0004526">
    <property type="term" value="F:ribonuclease P activity"/>
    <property type="evidence" value="ECO:0007669"/>
    <property type="project" value="TreeGrafter"/>
</dbReference>
<dbReference type="InterPro" id="IPR011990">
    <property type="entry name" value="TPR-like_helical_dom_sf"/>
</dbReference>
<feature type="domain" description="PROP1-like PPR" evidence="2">
    <location>
        <begin position="96"/>
        <end position="234"/>
    </location>
</feature>
<dbReference type="InterPro" id="IPR033443">
    <property type="entry name" value="PROP1-like_PPR_dom"/>
</dbReference>
<proteinExistence type="predicted"/>
<dbReference type="AlphaFoldDB" id="A0AAV0YKQ2"/>